<dbReference type="GO" id="GO:0010506">
    <property type="term" value="P:regulation of autophagy"/>
    <property type="evidence" value="ECO:0007669"/>
    <property type="project" value="InterPro"/>
</dbReference>
<dbReference type="InterPro" id="IPR045131">
    <property type="entry name" value="CISD1/2"/>
</dbReference>
<proteinExistence type="predicted"/>
<dbReference type="OMA" id="GSHAKFN"/>
<reference evidence="3" key="1">
    <citation type="journal article" date="2014" name="Science">
        <title>The coffee genome provides insight into the convergent evolution of caffeine biosynthesis.</title>
        <authorList>
            <person name="Denoeud F."/>
            <person name="Carretero-Paulet L."/>
            <person name="Dereeper A."/>
            <person name="Droc G."/>
            <person name="Guyot R."/>
            <person name="Pietrella M."/>
            <person name="Zheng C."/>
            <person name="Alberti A."/>
            <person name="Anthony F."/>
            <person name="Aprea G."/>
            <person name="Aury J.M."/>
            <person name="Bento P."/>
            <person name="Bernard M."/>
            <person name="Bocs S."/>
            <person name="Campa C."/>
            <person name="Cenci A."/>
            <person name="Combes M.C."/>
            <person name="Crouzillat D."/>
            <person name="Da Silva C."/>
            <person name="Daddiego L."/>
            <person name="De Bellis F."/>
            <person name="Dussert S."/>
            <person name="Garsmeur O."/>
            <person name="Gayraud T."/>
            <person name="Guignon V."/>
            <person name="Jahn K."/>
            <person name="Jamilloux V."/>
            <person name="Joet T."/>
            <person name="Labadie K."/>
            <person name="Lan T."/>
            <person name="Leclercq J."/>
            <person name="Lepelley M."/>
            <person name="Leroy T."/>
            <person name="Li L.T."/>
            <person name="Librado P."/>
            <person name="Lopez L."/>
            <person name="Munoz A."/>
            <person name="Noel B."/>
            <person name="Pallavicini A."/>
            <person name="Perrotta G."/>
            <person name="Poncet V."/>
            <person name="Pot D."/>
            <person name="Priyono X."/>
            <person name="Rigoreau M."/>
            <person name="Rouard M."/>
            <person name="Rozas J."/>
            <person name="Tranchant-Dubreuil C."/>
            <person name="VanBuren R."/>
            <person name="Zhang Q."/>
            <person name="Andrade A.C."/>
            <person name="Argout X."/>
            <person name="Bertrand B."/>
            <person name="de Kochko A."/>
            <person name="Graziosi G."/>
            <person name="Henry R.J."/>
            <person name="Jayarama X."/>
            <person name="Ming R."/>
            <person name="Nagai C."/>
            <person name="Rounsley S."/>
            <person name="Sankoff D."/>
            <person name="Giuliano G."/>
            <person name="Albert V.A."/>
            <person name="Wincker P."/>
            <person name="Lashermes P."/>
        </authorList>
    </citation>
    <scope>NUCLEOTIDE SEQUENCE [LARGE SCALE GENOMIC DNA]</scope>
    <source>
        <strain evidence="3">cv. DH200-94</strain>
    </source>
</reference>
<dbReference type="Gramene" id="CDP10801">
    <property type="protein sequence ID" value="CDP10801"/>
    <property type="gene ID" value="GSCOC_T00031674001"/>
</dbReference>
<dbReference type="STRING" id="49390.A0A068UQV3"/>
<name>A0A068UQV3_COFCA</name>
<organism evidence="2 3">
    <name type="scientific">Coffea canephora</name>
    <name type="common">Robusta coffee</name>
    <dbReference type="NCBI Taxonomy" id="49390"/>
    <lineage>
        <taxon>Eukaryota</taxon>
        <taxon>Viridiplantae</taxon>
        <taxon>Streptophyta</taxon>
        <taxon>Embryophyta</taxon>
        <taxon>Tracheophyta</taxon>
        <taxon>Spermatophyta</taxon>
        <taxon>Magnoliopsida</taxon>
        <taxon>eudicotyledons</taxon>
        <taxon>Gunneridae</taxon>
        <taxon>Pentapetalae</taxon>
        <taxon>asterids</taxon>
        <taxon>lamiids</taxon>
        <taxon>Gentianales</taxon>
        <taxon>Rubiaceae</taxon>
        <taxon>Ixoroideae</taxon>
        <taxon>Gardenieae complex</taxon>
        <taxon>Bertiereae - Coffeeae clade</taxon>
        <taxon>Coffeeae</taxon>
        <taxon>Coffea</taxon>
    </lineage>
</organism>
<dbReference type="Proteomes" id="UP000295252">
    <property type="component" value="Chromosome VII"/>
</dbReference>
<dbReference type="EMBL" id="HG739131">
    <property type="protein sequence ID" value="CDP10801.1"/>
    <property type="molecule type" value="Genomic_DNA"/>
</dbReference>
<dbReference type="OrthoDB" id="449252at2759"/>
<feature type="region of interest" description="Disordered" evidence="1">
    <location>
        <begin position="1"/>
        <end position="21"/>
    </location>
</feature>
<dbReference type="GO" id="GO:0005741">
    <property type="term" value="C:mitochondrial outer membrane"/>
    <property type="evidence" value="ECO:0007669"/>
    <property type="project" value="TreeGrafter"/>
</dbReference>
<dbReference type="InParanoid" id="A0A068UQV3"/>
<sequence length="78" mass="8326">MASASVAPAGFSYGRPPFSASEKPRRTVVVRAEAINPASHCLLQQVLAVWDFPLCDGSHVKHNKATGDNVGPLLVKKQ</sequence>
<keyword evidence="3" id="KW-1185">Reference proteome</keyword>
<evidence type="ECO:0000256" key="1">
    <source>
        <dbReference type="SAM" id="MobiDB-lite"/>
    </source>
</evidence>
<evidence type="ECO:0000313" key="3">
    <source>
        <dbReference type="Proteomes" id="UP000295252"/>
    </source>
</evidence>
<accession>A0A068UQV3</accession>
<dbReference type="PANTHER" id="PTHR13680">
    <property type="entry name" value="CDGSH IRON-SULFUR DOMAIN-CONTAINING PROTEIN 1"/>
    <property type="match status" value="1"/>
</dbReference>
<dbReference type="GO" id="GO:0051537">
    <property type="term" value="F:2 iron, 2 sulfur cluster binding"/>
    <property type="evidence" value="ECO:0007669"/>
    <property type="project" value="InterPro"/>
</dbReference>
<dbReference type="InterPro" id="IPR042216">
    <property type="entry name" value="MitoNEET_CISD"/>
</dbReference>
<dbReference type="PANTHER" id="PTHR13680:SF5">
    <property type="entry name" value="CDGSH IRON-SULFUR DOMAIN-CONTAINING PROTEIN 1"/>
    <property type="match status" value="1"/>
</dbReference>
<dbReference type="AlphaFoldDB" id="A0A068UQV3"/>
<gene>
    <name evidence="2" type="ORF">GSCOC_T00031674001</name>
</gene>
<evidence type="ECO:0000313" key="2">
    <source>
        <dbReference type="EMBL" id="CDP10801.1"/>
    </source>
</evidence>
<dbReference type="Gene3D" id="3.40.5.90">
    <property type="entry name" value="CDGSH iron-sulfur domain, mitoNEET-type"/>
    <property type="match status" value="1"/>
</dbReference>
<dbReference type="PhylomeDB" id="A0A068UQV3"/>
<protein>
    <recommendedName>
        <fullName evidence="4">Iron-binding zinc finger CDGSH type domain-containing protein</fullName>
    </recommendedName>
</protein>
<evidence type="ECO:0008006" key="4">
    <source>
        <dbReference type="Google" id="ProtNLM"/>
    </source>
</evidence>